<dbReference type="Proteomes" id="UP000694549">
    <property type="component" value="Unplaced"/>
</dbReference>
<sequence>PASLCVAQATLPELLGSSDPAGSASQAAGTTGVRHRLGSLPLAQPFGVVLPVFRCRI</sequence>
<name>A0A8B9UBF9_9AVES</name>
<reference evidence="1" key="1">
    <citation type="submission" date="2025-08" db="UniProtKB">
        <authorList>
            <consortium name="Ensembl"/>
        </authorList>
    </citation>
    <scope>IDENTIFICATION</scope>
</reference>
<protein>
    <submittedName>
        <fullName evidence="1">Uncharacterized protein</fullName>
    </submittedName>
</protein>
<dbReference type="Ensembl" id="ENSAZOT00000006143.1">
    <property type="protein sequence ID" value="ENSAZOP00000005747.1"/>
    <property type="gene ID" value="ENSAZOG00000003691.1"/>
</dbReference>
<evidence type="ECO:0000313" key="2">
    <source>
        <dbReference type="Proteomes" id="UP000694549"/>
    </source>
</evidence>
<organism evidence="1 2">
    <name type="scientific">Anas zonorhyncha</name>
    <name type="common">Eastern spot-billed duck</name>
    <dbReference type="NCBI Taxonomy" id="75864"/>
    <lineage>
        <taxon>Eukaryota</taxon>
        <taxon>Metazoa</taxon>
        <taxon>Chordata</taxon>
        <taxon>Craniata</taxon>
        <taxon>Vertebrata</taxon>
        <taxon>Euteleostomi</taxon>
        <taxon>Archelosauria</taxon>
        <taxon>Archosauria</taxon>
        <taxon>Dinosauria</taxon>
        <taxon>Saurischia</taxon>
        <taxon>Theropoda</taxon>
        <taxon>Coelurosauria</taxon>
        <taxon>Aves</taxon>
        <taxon>Neognathae</taxon>
        <taxon>Galloanserae</taxon>
        <taxon>Anseriformes</taxon>
        <taxon>Anatidae</taxon>
        <taxon>Anatinae</taxon>
        <taxon>Anas</taxon>
    </lineage>
</organism>
<reference evidence="1" key="2">
    <citation type="submission" date="2025-09" db="UniProtKB">
        <authorList>
            <consortium name="Ensembl"/>
        </authorList>
    </citation>
    <scope>IDENTIFICATION</scope>
</reference>
<dbReference type="AlphaFoldDB" id="A0A8B9UBF9"/>
<keyword evidence="2" id="KW-1185">Reference proteome</keyword>
<proteinExistence type="predicted"/>
<evidence type="ECO:0000313" key="1">
    <source>
        <dbReference type="Ensembl" id="ENSAZOP00000005747.1"/>
    </source>
</evidence>
<accession>A0A8B9UBF9</accession>